<keyword evidence="4" id="KW-0812">Transmembrane</keyword>
<reference evidence="8" key="1">
    <citation type="submission" date="2025-08" db="UniProtKB">
        <authorList>
            <consortium name="RefSeq"/>
        </authorList>
    </citation>
    <scope>IDENTIFICATION</scope>
    <source>
        <tissue evidence="8">Gonads</tissue>
    </source>
</reference>
<dbReference type="PROSITE" id="PS01180">
    <property type="entry name" value="CUB"/>
    <property type="match status" value="1"/>
</dbReference>
<feature type="chain" id="PRO_5010335426" evidence="5">
    <location>
        <begin position="20"/>
        <end position="419"/>
    </location>
</feature>
<evidence type="ECO:0000256" key="3">
    <source>
        <dbReference type="SAM" id="MobiDB-lite"/>
    </source>
</evidence>
<gene>
    <name evidence="8" type="primary">LOC106150391</name>
</gene>
<comment type="caution">
    <text evidence="2">Lacks conserved residue(s) required for the propagation of feature annotation.</text>
</comment>
<evidence type="ECO:0000256" key="2">
    <source>
        <dbReference type="PROSITE-ProRule" id="PRU00059"/>
    </source>
</evidence>
<evidence type="ECO:0000313" key="7">
    <source>
        <dbReference type="Proteomes" id="UP000085678"/>
    </source>
</evidence>
<feature type="signal peptide" evidence="5">
    <location>
        <begin position="1"/>
        <end position="19"/>
    </location>
</feature>
<evidence type="ECO:0000256" key="4">
    <source>
        <dbReference type="SAM" id="Phobius"/>
    </source>
</evidence>
<keyword evidence="1" id="KW-1015">Disulfide bond</keyword>
<dbReference type="Proteomes" id="UP000085678">
    <property type="component" value="Unplaced"/>
</dbReference>
<dbReference type="InterPro" id="IPR000859">
    <property type="entry name" value="CUB_dom"/>
</dbReference>
<feature type="transmembrane region" description="Helical" evidence="4">
    <location>
        <begin position="252"/>
        <end position="277"/>
    </location>
</feature>
<keyword evidence="4" id="KW-1133">Transmembrane helix</keyword>
<dbReference type="GeneID" id="106150391"/>
<protein>
    <submittedName>
        <fullName evidence="8">Uncharacterized protein LOC106150391 isoform X2</fullName>
    </submittedName>
</protein>
<evidence type="ECO:0000256" key="1">
    <source>
        <dbReference type="ARBA" id="ARBA00023157"/>
    </source>
</evidence>
<evidence type="ECO:0000259" key="6">
    <source>
        <dbReference type="PROSITE" id="PS01180"/>
    </source>
</evidence>
<feature type="domain" description="CUB" evidence="6">
    <location>
        <begin position="35"/>
        <end position="154"/>
    </location>
</feature>
<keyword evidence="7" id="KW-1185">Reference proteome</keyword>
<keyword evidence="4" id="KW-0472">Membrane</keyword>
<feature type="region of interest" description="Disordered" evidence="3">
    <location>
        <begin position="345"/>
        <end position="376"/>
    </location>
</feature>
<name>A0A1S3GZE2_LINAN</name>
<accession>A0A1S3GZE2</accession>
<dbReference type="RefSeq" id="XP_013378601.1">
    <property type="nucleotide sequence ID" value="XM_013523147.2"/>
</dbReference>
<organism evidence="7 8">
    <name type="scientific">Lingula anatina</name>
    <name type="common">Brachiopod</name>
    <name type="synonym">Lingula unguis</name>
    <dbReference type="NCBI Taxonomy" id="7574"/>
    <lineage>
        <taxon>Eukaryota</taxon>
        <taxon>Metazoa</taxon>
        <taxon>Spiralia</taxon>
        <taxon>Lophotrochozoa</taxon>
        <taxon>Brachiopoda</taxon>
        <taxon>Linguliformea</taxon>
        <taxon>Lingulata</taxon>
        <taxon>Lingulida</taxon>
        <taxon>Linguloidea</taxon>
        <taxon>Lingulidae</taxon>
        <taxon>Lingula</taxon>
    </lineage>
</organism>
<dbReference type="AlphaFoldDB" id="A0A1S3GZE2"/>
<keyword evidence="5" id="KW-0732">Signal</keyword>
<evidence type="ECO:0000313" key="8">
    <source>
        <dbReference type="RefSeq" id="XP_013378601.1"/>
    </source>
</evidence>
<proteinExistence type="predicted"/>
<evidence type="ECO:0000256" key="5">
    <source>
        <dbReference type="SAM" id="SignalP"/>
    </source>
</evidence>
<sequence length="419" mass="46095">MERMLLLVLLTLLPMSALCNLELPYNESVACDTPDGIILKDSMGHIRQPENPEMYRTETRGGYSVFRCLWTIPLETGQTMSIDVTPKLKLKSCNENVLTIGIKKNMVDGAIKDPIFKQCGENRMDRLPINETTVILYRATIQSMGEFSIQYNISGPCPTLHGPFEGGKLKMNSATRATLVCNEGLVRESKPTLNKQRIICNRTTNTWTEELDRCVTVSSFTTLPGVAASTVQSTTSSEALGNGEASNGNGTALVIVISLLVVVLIVIAIVVAVCLSVRAKRRESIKESRIIADRLQVNALYSKELQETPVGDSNNGSINDINREHNAQTDEKNDDQTAAEAQLLLGENDDRKEGSKMYEEIGNPGTAENGDIVPVDGEDAEKPVYAVVHKDKGDKWKTAEVPDDVEMKDNELYGTDERV</sequence>
<feature type="compositionally biased region" description="Basic and acidic residues" evidence="3">
    <location>
        <begin position="348"/>
        <end position="359"/>
    </location>
</feature>